<feature type="compositionally biased region" description="Pro residues" evidence="1">
    <location>
        <begin position="28"/>
        <end position="37"/>
    </location>
</feature>
<dbReference type="PANTHER" id="PTHR14938">
    <property type="entry name" value="HCLS1-ASSOCIATED PROTEIN X-1"/>
    <property type="match status" value="1"/>
</dbReference>
<organism evidence="2 3">
    <name type="scientific">Tigriopus californicus</name>
    <name type="common">Marine copepod</name>
    <dbReference type="NCBI Taxonomy" id="6832"/>
    <lineage>
        <taxon>Eukaryota</taxon>
        <taxon>Metazoa</taxon>
        <taxon>Ecdysozoa</taxon>
        <taxon>Arthropoda</taxon>
        <taxon>Crustacea</taxon>
        <taxon>Multicrustacea</taxon>
        <taxon>Hexanauplia</taxon>
        <taxon>Copepoda</taxon>
        <taxon>Harpacticoida</taxon>
        <taxon>Harpacticidae</taxon>
        <taxon>Tigriopus</taxon>
    </lineage>
</organism>
<name>A0A553NQN6_TIGCA</name>
<feature type="compositionally biased region" description="Basic and acidic residues" evidence="1">
    <location>
        <begin position="1"/>
        <end position="10"/>
    </location>
</feature>
<feature type="region of interest" description="Disordered" evidence="1">
    <location>
        <begin position="148"/>
        <end position="299"/>
    </location>
</feature>
<proteinExistence type="predicted"/>
<feature type="non-terminal residue" evidence="2">
    <location>
        <position position="1"/>
    </location>
</feature>
<dbReference type="GO" id="GO:0043066">
    <property type="term" value="P:negative regulation of apoptotic process"/>
    <property type="evidence" value="ECO:0007669"/>
    <property type="project" value="InterPro"/>
</dbReference>
<accession>A0A553NQN6</accession>
<dbReference type="PANTHER" id="PTHR14938:SF2">
    <property type="entry name" value="HCLS1-ASSOCIATED PROTEIN X-1"/>
    <property type="match status" value="1"/>
</dbReference>
<dbReference type="GO" id="GO:0030833">
    <property type="term" value="P:regulation of actin filament polymerization"/>
    <property type="evidence" value="ECO:0007669"/>
    <property type="project" value="TreeGrafter"/>
</dbReference>
<feature type="region of interest" description="Disordered" evidence="1">
    <location>
        <begin position="74"/>
        <end position="101"/>
    </location>
</feature>
<feature type="region of interest" description="Disordered" evidence="1">
    <location>
        <begin position="1"/>
        <end position="39"/>
    </location>
</feature>
<dbReference type="AlphaFoldDB" id="A0A553NQN6"/>
<protein>
    <recommendedName>
        <fullName evidence="4">HCLS1-associated protein X-1</fullName>
    </recommendedName>
</protein>
<keyword evidence="3" id="KW-1185">Reference proteome</keyword>
<evidence type="ECO:0000313" key="3">
    <source>
        <dbReference type="Proteomes" id="UP000318571"/>
    </source>
</evidence>
<dbReference type="GO" id="GO:0030136">
    <property type="term" value="C:clathrin-coated vesicle"/>
    <property type="evidence" value="ECO:0007669"/>
    <property type="project" value="TreeGrafter"/>
</dbReference>
<sequence length="299" mass="32496">SGHAHRDPRESASNSNVEADESTRGYPVLPPEPPSPPRIQVDVFTNPVAMADFFERQMDDLWRSFGGLSGVFSELPPGSPGSPGFWAQPGVSPDSLEPYPRDEALGSREFMLKPGVGAPTLSPQDPRGFADQDLDHQVAEKGLAGIFEASPRRPEPDLNPFIFQGGQNSFSFSASSSQKSIRRPDGSMETTITQRDGRGQETTVITRQFGDKSHTVTTIKNSDGTEESSESFQNTDSEEMKRLQSAPSLGSGPMGHGHSSILDLFRDRVGPNDPNPPIMRPGPSLSDEESVFDRIFGRP</sequence>
<feature type="compositionally biased region" description="Low complexity" evidence="1">
    <location>
        <begin position="163"/>
        <end position="179"/>
    </location>
</feature>
<feature type="compositionally biased region" description="Polar residues" evidence="1">
    <location>
        <begin position="188"/>
        <end position="206"/>
    </location>
</feature>
<evidence type="ECO:0008006" key="4">
    <source>
        <dbReference type="Google" id="ProtNLM"/>
    </source>
</evidence>
<dbReference type="GO" id="GO:0016529">
    <property type="term" value="C:sarcoplasmic reticulum"/>
    <property type="evidence" value="ECO:0007669"/>
    <property type="project" value="TreeGrafter"/>
</dbReference>
<dbReference type="GO" id="GO:0005739">
    <property type="term" value="C:mitochondrion"/>
    <property type="evidence" value="ECO:0007669"/>
    <property type="project" value="TreeGrafter"/>
</dbReference>
<comment type="caution">
    <text evidence="2">The sequence shown here is derived from an EMBL/GenBank/DDBJ whole genome shotgun (WGS) entry which is preliminary data.</text>
</comment>
<reference evidence="2 3" key="1">
    <citation type="journal article" date="2018" name="Nat. Ecol. Evol.">
        <title>Genomic signatures of mitonuclear coevolution across populations of Tigriopus californicus.</title>
        <authorList>
            <person name="Barreto F.S."/>
            <person name="Watson E.T."/>
            <person name="Lima T.G."/>
            <person name="Willett C.S."/>
            <person name="Edmands S."/>
            <person name="Li W."/>
            <person name="Burton R.S."/>
        </authorList>
    </citation>
    <scope>NUCLEOTIDE SEQUENCE [LARGE SCALE GENOMIC DNA]</scope>
    <source>
        <strain evidence="2 3">San Diego</strain>
    </source>
</reference>
<evidence type="ECO:0000313" key="2">
    <source>
        <dbReference type="EMBL" id="TRY67751.1"/>
    </source>
</evidence>
<dbReference type="EMBL" id="VCGU01000011">
    <property type="protein sequence ID" value="TRY67751.1"/>
    <property type="molecule type" value="Genomic_DNA"/>
</dbReference>
<dbReference type="InterPro" id="IPR017248">
    <property type="entry name" value="HAX-1"/>
</dbReference>
<dbReference type="GO" id="GO:0016324">
    <property type="term" value="C:apical plasma membrane"/>
    <property type="evidence" value="ECO:0007669"/>
    <property type="project" value="TreeGrafter"/>
</dbReference>
<gene>
    <name evidence="2" type="ORF">TCAL_15813</name>
</gene>
<evidence type="ECO:0000256" key="1">
    <source>
        <dbReference type="SAM" id="MobiDB-lite"/>
    </source>
</evidence>
<dbReference type="STRING" id="6832.A0A553NQN6"/>
<dbReference type="GO" id="GO:0015629">
    <property type="term" value="C:actin cytoskeleton"/>
    <property type="evidence" value="ECO:0007669"/>
    <property type="project" value="TreeGrafter"/>
</dbReference>
<dbReference type="Proteomes" id="UP000318571">
    <property type="component" value="Chromosome 4"/>
</dbReference>